<feature type="compositionally biased region" description="Basic and acidic residues" evidence="1">
    <location>
        <begin position="254"/>
        <end position="265"/>
    </location>
</feature>
<reference evidence="3" key="2">
    <citation type="journal article" date="2008" name="Nucleic Acids Res.">
        <title>The rice annotation project database (RAP-DB): 2008 update.</title>
        <authorList>
            <consortium name="The rice annotation project (RAP)"/>
        </authorList>
    </citation>
    <scope>GENOME REANNOTATION</scope>
    <source>
        <strain evidence="3">cv. Nipponbare</strain>
    </source>
</reference>
<dbReference type="AlphaFoldDB" id="Q9FRG9"/>
<proteinExistence type="predicted"/>
<sequence>MAEERQPPTYPALEAYYEARHRGAAIEAGRVLQPLRVSAHAPPVFDDRYIPYLRVAGLLGVALVVSRGMPVFNAPALIALVDRWRPETHSFHLPSVEYHLPHRVMRQFGKKQDWPVEDISTGVELHKIEEREEVGDSSSSRIPQGRGKGKAPAPPSDDDDDDDEEDEDYVAPDAEEIDMSQLPDAPQGTQPTQYNLRSTRAAKKREAEGGANHPGAAVGEGGASQCREAEGFRAGGRAAPATLAPWSMRAAPAEARRQKGFDGGRRGAPAVARRQKRKF</sequence>
<dbReference type="InterPro" id="IPR044824">
    <property type="entry name" value="MAIN-like"/>
</dbReference>
<dbReference type="EMBL" id="AC079830">
    <property type="protein sequence ID" value="AAG46069.1"/>
    <property type="molecule type" value="Genomic_DNA"/>
</dbReference>
<name>Q9FRG9_ORYSJ</name>
<evidence type="ECO:0000313" key="3">
    <source>
        <dbReference type="Proteomes" id="UP000000763"/>
    </source>
</evidence>
<feature type="compositionally biased region" description="Acidic residues" evidence="1">
    <location>
        <begin position="156"/>
        <end position="178"/>
    </location>
</feature>
<evidence type="ECO:0008006" key="4">
    <source>
        <dbReference type="Google" id="ProtNLM"/>
    </source>
</evidence>
<dbReference type="PANTHER" id="PTHR46033:SF8">
    <property type="entry name" value="PROTEIN MAINTENANCE OF MERISTEMS-LIKE"/>
    <property type="match status" value="1"/>
</dbReference>
<feature type="compositionally biased region" description="Polar residues" evidence="1">
    <location>
        <begin position="187"/>
        <end position="198"/>
    </location>
</feature>
<dbReference type="PANTHER" id="PTHR46033">
    <property type="entry name" value="PROTEIN MAIN-LIKE 2"/>
    <property type="match status" value="1"/>
</dbReference>
<dbReference type="Proteomes" id="UP000000763">
    <property type="component" value="Chromosome 3"/>
</dbReference>
<protein>
    <recommendedName>
        <fullName evidence="4">Aminotransferase-like plant mobile domain-containing protein</fullName>
    </recommendedName>
</protein>
<evidence type="ECO:0000313" key="2">
    <source>
        <dbReference type="EMBL" id="AAG46069.1"/>
    </source>
</evidence>
<feature type="region of interest" description="Disordered" evidence="1">
    <location>
        <begin position="125"/>
        <end position="279"/>
    </location>
</feature>
<gene>
    <name evidence="2" type="ordered locus">Os03g47130</name>
</gene>
<reference evidence="3" key="1">
    <citation type="journal article" date="2005" name="Nature">
        <title>The map-based sequence of the rice genome.</title>
        <authorList>
            <consortium name="International rice genome sequencing project (IRGSP)"/>
            <person name="Matsumoto T."/>
            <person name="Wu J."/>
            <person name="Kanamori H."/>
            <person name="Katayose Y."/>
            <person name="Fujisawa M."/>
            <person name="Namiki N."/>
            <person name="Mizuno H."/>
            <person name="Yamamoto K."/>
            <person name="Antonio B.A."/>
            <person name="Baba T."/>
            <person name="Sakata K."/>
            <person name="Nagamura Y."/>
            <person name="Aoki H."/>
            <person name="Arikawa K."/>
            <person name="Arita K."/>
            <person name="Bito T."/>
            <person name="Chiden Y."/>
            <person name="Fujitsuka N."/>
            <person name="Fukunaka R."/>
            <person name="Hamada M."/>
            <person name="Harada C."/>
            <person name="Hayashi A."/>
            <person name="Hijishita S."/>
            <person name="Honda M."/>
            <person name="Hosokawa S."/>
            <person name="Ichikawa Y."/>
            <person name="Idonuma A."/>
            <person name="Iijima M."/>
            <person name="Ikeda M."/>
            <person name="Ikeno M."/>
            <person name="Ito K."/>
            <person name="Ito S."/>
            <person name="Ito T."/>
            <person name="Ito Y."/>
            <person name="Ito Y."/>
            <person name="Iwabuchi A."/>
            <person name="Kamiya K."/>
            <person name="Karasawa W."/>
            <person name="Kurita K."/>
            <person name="Katagiri S."/>
            <person name="Kikuta A."/>
            <person name="Kobayashi H."/>
            <person name="Kobayashi N."/>
            <person name="Machita K."/>
            <person name="Maehara T."/>
            <person name="Masukawa M."/>
            <person name="Mizubayashi T."/>
            <person name="Mukai Y."/>
            <person name="Nagasaki H."/>
            <person name="Nagata Y."/>
            <person name="Naito S."/>
            <person name="Nakashima M."/>
            <person name="Nakama Y."/>
            <person name="Nakamichi Y."/>
            <person name="Nakamura M."/>
            <person name="Meguro A."/>
            <person name="Negishi M."/>
            <person name="Ohta I."/>
            <person name="Ohta T."/>
            <person name="Okamoto M."/>
            <person name="Ono N."/>
            <person name="Saji S."/>
            <person name="Sakaguchi M."/>
            <person name="Sakai K."/>
            <person name="Shibata M."/>
            <person name="Shimokawa T."/>
            <person name="Song J."/>
            <person name="Takazaki Y."/>
            <person name="Terasawa K."/>
            <person name="Tsugane M."/>
            <person name="Tsuji K."/>
            <person name="Ueda S."/>
            <person name="Waki K."/>
            <person name="Yamagata H."/>
            <person name="Yamamoto M."/>
            <person name="Yamamoto S."/>
            <person name="Yamane H."/>
            <person name="Yoshiki S."/>
            <person name="Yoshihara R."/>
            <person name="Yukawa K."/>
            <person name="Zhong H."/>
            <person name="Yano M."/>
            <person name="Yuan Q."/>
            <person name="Ouyang S."/>
            <person name="Liu J."/>
            <person name="Jones K.M."/>
            <person name="Gansberger K."/>
            <person name="Moffat K."/>
            <person name="Hill J."/>
            <person name="Bera J."/>
            <person name="Fadrosh D."/>
            <person name="Jin S."/>
            <person name="Johri S."/>
            <person name="Kim M."/>
            <person name="Overton L."/>
            <person name="Reardon M."/>
            <person name="Tsitrin T."/>
            <person name="Vuong H."/>
            <person name="Weaver B."/>
            <person name="Ciecko A."/>
            <person name="Tallon L."/>
            <person name="Jackson J."/>
            <person name="Pai G."/>
            <person name="Aken S.V."/>
            <person name="Utterback T."/>
            <person name="Reidmuller S."/>
            <person name="Feldblyum T."/>
            <person name="Hsiao J."/>
            <person name="Zismann V."/>
            <person name="Iobst S."/>
            <person name="de Vazeille A.R."/>
            <person name="Buell C.R."/>
            <person name="Ying K."/>
            <person name="Li Y."/>
            <person name="Lu T."/>
            <person name="Huang Y."/>
            <person name="Zhao Q."/>
            <person name="Feng Q."/>
            <person name="Zhang L."/>
            <person name="Zhu J."/>
            <person name="Weng Q."/>
            <person name="Mu J."/>
            <person name="Lu Y."/>
            <person name="Fan D."/>
            <person name="Liu Y."/>
            <person name="Guan J."/>
            <person name="Zhang Y."/>
            <person name="Yu S."/>
            <person name="Liu X."/>
            <person name="Zhang Y."/>
            <person name="Hong G."/>
            <person name="Han B."/>
            <person name="Choisne N."/>
            <person name="Demange N."/>
            <person name="Orjeda G."/>
            <person name="Samain S."/>
            <person name="Cattolico L."/>
            <person name="Pelletier E."/>
            <person name="Couloux A."/>
            <person name="Segurens B."/>
            <person name="Wincker P."/>
            <person name="D'Hont A."/>
            <person name="Scarpelli C."/>
            <person name="Weissenbach J."/>
            <person name="Salanoubat M."/>
            <person name="Quetier F."/>
            <person name="Yu Y."/>
            <person name="Kim H.R."/>
            <person name="Rambo T."/>
            <person name="Currie J."/>
            <person name="Collura K."/>
            <person name="Luo M."/>
            <person name="Yang T."/>
            <person name="Ammiraju J.S.S."/>
            <person name="Engler F."/>
            <person name="Soderlund C."/>
            <person name="Wing R.A."/>
            <person name="Palmer L.E."/>
            <person name="de la Bastide M."/>
            <person name="Spiegel L."/>
            <person name="Nascimento L."/>
            <person name="Zutavern T."/>
            <person name="O'Shaughnessy A."/>
            <person name="Dike S."/>
            <person name="Dedhia N."/>
            <person name="Preston R."/>
            <person name="Balija V."/>
            <person name="McCombie W.R."/>
            <person name="Chow T."/>
            <person name="Chen H."/>
            <person name="Chung M."/>
            <person name="Chen C."/>
            <person name="Shaw J."/>
            <person name="Wu H."/>
            <person name="Hsiao K."/>
            <person name="Chao Y."/>
            <person name="Chu M."/>
            <person name="Cheng C."/>
            <person name="Hour A."/>
            <person name="Lee P."/>
            <person name="Lin S."/>
            <person name="Lin Y."/>
            <person name="Liou J."/>
            <person name="Liu S."/>
            <person name="Hsing Y."/>
            <person name="Raghuvanshi S."/>
            <person name="Mohanty A."/>
            <person name="Bharti A.K."/>
            <person name="Gaur A."/>
            <person name="Gupta V."/>
            <person name="Kumar D."/>
            <person name="Ravi V."/>
            <person name="Vij S."/>
            <person name="Kapur A."/>
            <person name="Khurana P."/>
            <person name="Khurana P."/>
            <person name="Khurana J.P."/>
            <person name="Tyagi A.K."/>
            <person name="Gaikwad K."/>
            <person name="Singh A."/>
            <person name="Dalal V."/>
            <person name="Srivastava S."/>
            <person name="Dixit A."/>
            <person name="Pal A.K."/>
            <person name="Ghazi I.A."/>
            <person name="Yadav M."/>
            <person name="Pandit A."/>
            <person name="Bhargava A."/>
            <person name="Sureshbabu K."/>
            <person name="Batra K."/>
            <person name="Sharma T.R."/>
            <person name="Mohapatra T."/>
            <person name="Singh N.K."/>
            <person name="Messing J."/>
            <person name="Nelson A.B."/>
            <person name="Fuks G."/>
            <person name="Kavchok S."/>
            <person name="Keizer G."/>
            <person name="Linton E."/>
            <person name="Llaca V."/>
            <person name="Song R."/>
            <person name="Tanyolac B."/>
            <person name="Young S."/>
            <person name="Ho-Il K."/>
            <person name="Hahn J.H."/>
            <person name="Sangsakoo G."/>
            <person name="Vanavichit A."/>
            <person name="de Mattos Luiz.A.T."/>
            <person name="Zimmer P.D."/>
            <person name="Malone G."/>
            <person name="Dellagostin O."/>
            <person name="de Oliveira A.C."/>
            <person name="Bevan M."/>
            <person name="Bancroft I."/>
            <person name="Minx P."/>
            <person name="Cordum H."/>
            <person name="Wilson R."/>
            <person name="Cheng Z."/>
            <person name="Jin W."/>
            <person name="Jiang J."/>
            <person name="Leong S.A."/>
            <person name="Iwama H."/>
            <person name="Gojobori T."/>
            <person name="Itoh T."/>
            <person name="Niimura Y."/>
            <person name="Fujii Y."/>
            <person name="Habara T."/>
            <person name="Sakai H."/>
            <person name="Sato Y."/>
            <person name="Wilson G."/>
            <person name="Kumar K."/>
            <person name="McCouch S."/>
            <person name="Juretic N."/>
            <person name="Hoen D."/>
            <person name="Wright S."/>
            <person name="Bruskiewich R."/>
            <person name="Bureau T."/>
            <person name="Miyao A."/>
            <person name="Hirochika H."/>
            <person name="Nishikawa T."/>
            <person name="Kadowaki K."/>
            <person name="Sugiura M."/>
            <person name="Burr B."/>
            <person name="Sasaki T."/>
        </authorList>
    </citation>
    <scope>NUCLEOTIDE SEQUENCE [LARGE SCALE GENOMIC DNA]</scope>
    <source>
        <strain evidence="3">cv. Nipponbare</strain>
    </source>
</reference>
<organism evidence="2 3">
    <name type="scientific">Oryza sativa subsp. japonica</name>
    <name type="common">Rice</name>
    <dbReference type="NCBI Taxonomy" id="39947"/>
    <lineage>
        <taxon>Eukaryota</taxon>
        <taxon>Viridiplantae</taxon>
        <taxon>Streptophyta</taxon>
        <taxon>Embryophyta</taxon>
        <taxon>Tracheophyta</taxon>
        <taxon>Spermatophyta</taxon>
        <taxon>Magnoliopsida</taxon>
        <taxon>Liliopsida</taxon>
        <taxon>Poales</taxon>
        <taxon>Poaceae</taxon>
        <taxon>BOP clade</taxon>
        <taxon>Oryzoideae</taxon>
        <taxon>Oryzeae</taxon>
        <taxon>Oryzinae</taxon>
        <taxon>Oryza</taxon>
        <taxon>Oryza sativa</taxon>
    </lineage>
</organism>
<evidence type="ECO:0000256" key="1">
    <source>
        <dbReference type="SAM" id="MobiDB-lite"/>
    </source>
</evidence>
<dbReference type="GO" id="GO:0010073">
    <property type="term" value="P:meristem maintenance"/>
    <property type="evidence" value="ECO:0007669"/>
    <property type="project" value="InterPro"/>
</dbReference>
<accession>Q9FRG9</accession>